<feature type="domain" description="Radical SAM core" evidence="7">
    <location>
        <begin position="14"/>
        <end position="253"/>
    </location>
</feature>
<dbReference type="SMART" id="SM00729">
    <property type="entry name" value="Elp3"/>
    <property type="match status" value="1"/>
</dbReference>
<dbReference type="InterPro" id="IPR032432">
    <property type="entry name" value="Radical_SAM_C"/>
</dbReference>
<keyword evidence="2" id="KW-0004">4Fe-4S</keyword>
<evidence type="ECO:0000313" key="8">
    <source>
        <dbReference type="EMBL" id="EFM25479.1"/>
    </source>
</evidence>
<dbReference type="STRING" id="862517.HMPREF9225_0885"/>
<dbReference type="NCBIfam" id="TIGR01212">
    <property type="entry name" value="TIGR01212 family radical SAM protein"/>
    <property type="match status" value="1"/>
</dbReference>
<comment type="cofactor">
    <cofactor evidence="1">
        <name>[4Fe-4S] cluster</name>
        <dbReference type="ChEBI" id="CHEBI:49883"/>
    </cofactor>
</comment>
<dbReference type="GO" id="GO:0051539">
    <property type="term" value="F:4 iron, 4 sulfur cluster binding"/>
    <property type="evidence" value="ECO:0007669"/>
    <property type="project" value="UniProtKB-KW"/>
</dbReference>
<dbReference type="PROSITE" id="PS51918">
    <property type="entry name" value="RADICAL_SAM"/>
    <property type="match status" value="1"/>
</dbReference>
<dbReference type="Proteomes" id="UP000003280">
    <property type="component" value="Unassembled WGS sequence"/>
</dbReference>
<evidence type="ECO:0000256" key="6">
    <source>
        <dbReference type="ARBA" id="ARBA00023014"/>
    </source>
</evidence>
<keyword evidence="3" id="KW-0949">S-adenosyl-L-methionine</keyword>
<keyword evidence="8" id="KW-0560">Oxidoreductase</keyword>
<gene>
    <name evidence="8" type="ORF">HMPREF9225_0885</name>
</gene>
<dbReference type="InterPro" id="IPR005911">
    <property type="entry name" value="YhcC-like"/>
</dbReference>
<dbReference type="Pfam" id="PF16199">
    <property type="entry name" value="Radical_SAM_C"/>
    <property type="match status" value="1"/>
</dbReference>
<evidence type="ECO:0000313" key="9">
    <source>
        <dbReference type="Proteomes" id="UP000003280"/>
    </source>
</evidence>
<dbReference type="AlphaFoldDB" id="E0NL46"/>
<dbReference type="SFLD" id="SFLDG01086">
    <property type="entry name" value="elongater_protein-like"/>
    <property type="match status" value="1"/>
</dbReference>
<evidence type="ECO:0000256" key="1">
    <source>
        <dbReference type="ARBA" id="ARBA00001966"/>
    </source>
</evidence>
<sequence>MSRYLSADIYYKEKYHEKVARLSLSSGLSCPNRDGTLGNTGCIFCSKLGAGDFAANSKDSIKDQIESQIEFLKKKWNAKKYIAYFQSFTNTYGDVDYLRKIFYEAIEYPGVVGLTIATRADCLSDEILELLEELNKVTDLNIELGLQTVNEKTIEYIRRGYSHKTFDKNVRNLINLGIDVTTHVIFGLPGEDETDFMNTIDYINEIHPLGIKIHSFYIERGSNIYEEYVRGEVSTIDMETYVRSVVNAICRLKRDIVLFRITGDPVKSLLVEPKWCQDKLKVIATINKTLKNLGVPLLKLEEK</sequence>
<evidence type="ECO:0000256" key="4">
    <source>
        <dbReference type="ARBA" id="ARBA00022723"/>
    </source>
</evidence>
<proteinExistence type="predicted"/>
<dbReference type="OrthoDB" id="9801689at2"/>
<name>E0NL46_9FIRM</name>
<evidence type="ECO:0000256" key="3">
    <source>
        <dbReference type="ARBA" id="ARBA00022691"/>
    </source>
</evidence>
<dbReference type="InterPro" id="IPR039661">
    <property type="entry name" value="ELP3"/>
</dbReference>
<reference evidence="8 9" key="1">
    <citation type="submission" date="2010-07" db="EMBL/GenBank/DDBJ databases">
        <authorList>
            <person name="Muzny D."/>
            <person name="Qin X."/>
            <person name="Deng J."/>
            <person name="Jiang H."/>
            <person name="Liu Y."/>
            <person name="Qu J."/>
            <person name="Song X.-Z."/>
            <person name="Zhang L."/>
            <person name="Thornton R."/>
            <person name="Coyle M."/>
            <person name="Francisco L."/>
            <person name="Jackson L."/>
            <person name="Javaid M."/>
            <person name="Korchina V."/>
            <person name="Kovar C."/>
            <person name="Mata R."/>
            <person name="Mathew T."/>
            <person name="Ngo R."/>
            <person name="Nguyen L."/>
            <person name="Nguyen N."/>
            <person name="Okwuonu G."/>
            <person name="Ongeri F."/>
            <person name="Pham C."/>
            <person name="Simmons D."/>
            <person name="Wilczek-Boney K."/>
            <person name="Hale W."/>
            <person name="Jakkamsetti A."/>
            <person name="Pham P."/>
            <person name="Ruth R."/>
            <person name="San Lucas F."/>
            <person name="Warren J."/>
            <person name="Zhang J."/>
            <person name="Zhao Z."/>
            <person name="Zhou C."/>
            <person name="Zhu D."/>
            <person name="Lee S."/>
            <person name="Bess C."/>
            <person name="Blankenburg K."/>
            <person name="Forbes L."/>
            <person name="Fu Q."/>
            <person name="Gubbala S."/>
            <person name="Hirani K."/>
            <person name="Jayaseelan J.C."/>
            <person name="Lara F."/>
            <person name="Munidasa M."/>
            <person name="Palculict T."/>
            <person name="Patil S."/>
            <person name="Pu L.-L."/>
            <person name="Saada N."/>
            <person name="Tang L."/>
            <person name="Weissenberger G."/>
            <person name="Zhu Y."/>
            <person name="Hemphill L."/>
            <person name="Shang Y."/>
            <person name="Youmans B."/>
            <person name="Ayvaz T."/>
            <person name="Ross M."/>
            <person name="Santibanez J."/>
            <person name="Aqrawi P."/>
            <person name="Gross S."/>
            <person name="Joshi V."/>
            <person name="Fowler G."/>
            <person name="Nazareth L."/>
            <person name="Reid J."/>
            <person name="Worley K."/>
            <person name="Petrosino J."/>
            <person name="Highlander S."/>
            <person name="Gibbs R."/>
        </authorList>
    </citation>
    <scope>NUCLEOTIDE SEQUENCE [LARGE SCALE GENOMIC DNA]</scope>
    <source>
        <strain evidence="8 9">ATCC BAA-1640</strain>
    </source>
</reference>
<dbReference type="Pfam" id="PF04055">
    <property type="entry name" value="Radical_SAM"/>
    <property type="match status" value="1"/>
</dbReference>
<dbReference type="HOGENOM" id="CLU_060920_0_0_9"/>
<keyword evidence="5" id="KW-0408">Iron</keyword>
<dbReference type="RefSeq" id="WP_008901700.1">
    <property type="nucleotide sequence ID" value="NZ_GL397071.1"/>
</dbReference>
<dbReference type="SFLD" id="SFLDG01091">
    <property type="entry name" value="uncharacterized_CHP01210-like"/>
    <property type="match status" value="1"/>
</dbReference>
<dbReference type="PANTHER" id="PTHR11135">
    <property type="entry name" value="HISTONE ACETYLTRANSFERASE-RELATED"/>
    <property type="match status" value="1"/>
</dbReference>
<dbReference type="InterPro" id="IPR007197">
    <property type="entry name" value="rSAM"/>
</dbReference>
<dbReference type="GO" id="GO:0046872">
    <property type="term" value="F:metal ion binding"/>
    <property type="evidence" value="ECO:0007669"/>
    <property type="project" value="UniProtKB-KW"/>
</dbReference>
<organism evidence="8 9">
    <name type="scientific">Peptoniphilus duerdenii ATCC BAA-1640</name>
    <dbReference type="NCBI Taxonomy" id="862517"/>
    <lineage>
        <taxon>Bacteria</taxon>
        <taxon>Bacillati</taxon>
        <taxon>Bacillota</taxon>
        <taxon>Tissierellia</taxon>
        <taxon>Tissierellales</taxon>
        <taxon>Peptoniphilaceae</taxon>
        <taxon>Peptoniphilus</taxon>
    </lineage>
</organism>
<dbReference type="EC" id="1.-.-.-" evidence="8"/>
<protein>
    <submittedName>
        <fullName evidence="8">Radical SAM protein, TIGR01212 family</fullName>
        <ecNumber evidence="8">1.-.-.-</ecNumber>
    </submittedName>
</protein>
<keyword evidence="6" id="KW-0411">Iron-sulfur</keyword>
<evidence type="ECO:0000256" key="2">
    <source>
        <dbReference type="ARBA" id="ARBA00022485"/>
    </source>
</evidence>
<dbReference type="EMBL" id="AEEH01000034">
    <property type="protein sequence ID" value="EFM25479.1"/>
    <property type="molecule type" value="Genomic_DNA"/>
</dbReference>
<evidence type="ECO:0000259" key="7">
    <source>
        <dbReference type="PROSITE" id="PS51918"/>
    </source>
</evidence>
<keyword evidence="4" id="KW-0479">Metal-binding</keyword>
<accession>E0NL46</accession>
<evidence type="ECO:0000256" key="5">
    <source>
        <dbReference type="ARBA" id="ARBA00023004"/>
    </source>
</evidence>
<dbReference type="InterPro" id="IPR058240">
    <property type="entry name" value="rSAM_sf"/>
</dbReference>
<dbReference type="Gene3D" id="3.80.30.20">
    <property type="entry name" value="tm_1862 like domain"/>
    <property type="match status" value="1"/>
</dbReference>
<dbReference type="GO" id="GO:0016491">
    <property type="term" value="F:oxidoreductase activity"/>
    <property type="evidence" value="ECO:0007669"/>
    <property type="project" value="UniProtKB-KW"/>
</dbReference>
<dbReference type="InterPro" id="IPR006638">
    <property type="entry name" value="Elp3/MiaA/NifB-like_rSAM"/>
</dbReference>
<dbReference type="PANTHER" id="PTHR11135:SF1">
    <property type="entry name" value="PROTEIN YHCC"/>
    <property type="match status" value="1"/>
</dbReference>
<comment type="caution">
    <text evidence="8">The sequence shown here is derived from an EMBL/GenBank/DDBJ whole genome shotgun (WGS) entry which is preliminary data.</text>
</comment>
<dbReference type="eggNOG" id="COG1242">
    <property type="taxonomic scope" value="Bacteria"/>
</dbReference>
<dbReference type="SFLD" id="SFLDS00029">
    <property type="entry name" value="Radical_SAM"/>
    <property type="match status" value="1"/>
</dbReference>
<keyword evidence="9" id="KW-1185">Reference proteome</keyword>
<dbReference type="InterPro" id="IPR023404">
    <property type="entry name" value="rSAM_horseshoe"/>
</dbReference>
<dbReference type="SUPFAM" id="SSF102114">
    <property type="entry name" value="Radical SAM enzymes"/>
    <property type="match status" value="1"/>
</dbReference>